<evidence type="ECO:0000313" key="1">
    <source>
        <dbReference type="EMBL" id="NIE45289.1"/>
    </source>
</evidence>
<dbReference type="EMBL" id="GIKN01003016">
    <property type="protein sequence ID" value="NIE45289.1"/>
    <property type="molecule type" value="Transcribed_RNA"/>
</dbReference>
<protein>
    <submittedName>
        <fullName evidence="1">Putative secreted protein</fullName>
    </submittedName>
</protein>
<name>A0A6G5A3C4_RHIMP</name>
<reference evidence="1" key="1">
    <citation type="submission" date="2020-03" db="EMBL/GenBank/DDBJ databases">
        <title>A transcriptome and proteome of the tick Rhipicephalus microplus shaped by the genetic composition of its hosts and developmental stage.</title>
        <authorList>
            <person name="Garcia G.R."/>
            <person name="Ribeiro J.M.C."/>
            <person name="Maruyama S.R."/>
            <person name="Gardinasse L.G."/>
            <person name="Nelson K."/>
            <person name="Ferreira B.R."/>
            <person name="Andrade T.G."/>
            <person name="Santos I.K.F.M."/>
        </authorList>
    </citation>
    <scope>NUCLEOTIDE SEQUENCE</scope>
    <source>
        <strain evidence="1">NSGR</strain>
        <tissue evidence="1">Salivary glands</tissue>
    </source>
</reference>
<sequence>MLQCHRFVKAIILITKLLYVRVGVGSKYHKIIFMTNLKAKIRFVLKSPEHKIQTFRSDITSKLFCQT</sequence>
<accession>A0A6G5A3C4</accession>
<proteinExistence type="predicted"/>
<dbReference type="AlphaFoldDB" id="A0A6G5A3C4"/>
<organism evidence="1">
    <name type="scientific">Rhipicephalus microplus</name>
    <name type="common">Cattle tick</name>
    <name type="synonym">Boophilus microplus</name>
    <dbReference type="NCBI Taxonomy" id="6941"/>
    <lineage>
        <taxon>Eukaryota</taxon>
        <taxon>Metazoa</taxon>
        <taxon>Ecdysozoa</taxon>
        <taxon>Arthropoda</taxon>
        <taxon>Chelicerata</taxon>
        <taxon>Arachnida</taxon>
        <taxon>Acari</taxon>
        <taxon>Parasitiformes</taxon>
        <taxon>Ixodida</taxon>
        <taxon>Ixodoidea</taxon>
        <taxon>Ixodidae</taxon>
        <taxon>Rhipicephalinae</taxon>
        <taxon>Rhipicephalus</taxon>
        <taxon>Boophilus</taxon>
    </lineage>
</organism>